<accession>A0A5M8PVZ4</accession>
<reference evidence="1 2" key="1">
    <citation type="submission" date="2019-09" db="EMBL/GenBank/DDBJ databases">
        <title>The hologenome of the rock-dwelling lichen Lasallia pustulata.</title>
        <authorList>
            <person name="Greshake Tzovaras B."/>
            <person name="Segers F."/>
            <person name="Bicker A."/>
            <person name="Dal Grande F."/>
            <person name="Otte J."/>
            <person name="Hankeln T."/>
            <person name="Schmitt I."/>
            <person name="Ebersberger I."/>
        </authorList>
    </citation>
    <scope>NUCLEOTIDE SEQUENCE [LARGE SCALE GENOMIC DNA]</scope>
    <source>
        <strain evidence="1">A1-1</strain>
    </source>
</reference>
<evidence type="ECO:0000313" key="2">
    <source>
        <dbReference type="Proteomes" id="UP000324767"/>
    </source>
</evidence>
<organism evidence="1 2">
    <name type="scientific">Lasallia pustulata</name>
    <dbReference type="NCBI Taxonomy" id="136370"/>
    <lineage>
        <taxon>Eukaryota</taxon>
        <taxon>Fungi</taxon>
        <taxon>Dikarya</taxon>
        <taxon>Ascomycota</taxon>
        <taxon>Pezizomycotina</taxon>
        <taxon>Lecanoromycetes</taxon>
        <taxon>OSLEUM clade</taxon>
        <taxon>Umbilicariomycetidae</taxon>
        <taxon>Umbilicariales</taxon>
        <taxon>Umbilicariaceae</taxon>
        <taxon>Lasallia</taxon>
    </lineage>
</organism>
<name>A0A5M8PVZ4_9LECA</name>
<gene>
    <name evidence="1" type="ORF">FRX48_02985</name>
</gene>
<dbReference type="AlphaFoldDB" id="A0A5M8PVZ4"/>
<comment type="caution">
    <text evidence="1">The sequence shown here is derived from an EMBL/GenBank/DDBJ whole genome shotgun (WGS) entry which is preliminary data.</text>
</comment>
<dbReference type="EMBL" id="VXIT01000004">
    <property type="protein sequence ID" value="KAA6413241.1"/>
    <property type="molecule type" value="Genomic_DNA"/>
</dbReference>
<proteinExistence type="predicted"/>
<dbReference type="Proteomes" id="UP000324767">
    <property type="component" value="Unassembled WGS sequence"/>
</dbReference>
<sequence>MTLRPVGGRNSSHLPSGYSAAHTVAICGRAEPEMGKRASNGLPSETAIQHTRNPVWAVGSRCWPITCRPTLTSSSPVAEKSSTSVVHRLSLFQMSSRQAISSTIWPKRFIDQIEVARNGKDTGCMGLGSTYKLEATTGKIELNEEDPKLIEQLVEYPTHHHDYIESSNYNPQRSHHEQP</sequence>
<evidence type="ECO:0000313" key="1">
    <source>
        <dbReference type="EMBL" id="KAA6413241.1"/>
    </source>
</evidence>
<protein>
    <submittedName>
        <fullName evidence="1">Uncharacterized protein</fullName>
    </submittedName>
</protein>